<evidence type="ECO:0000313" key="1">
    <source>
        <dbReference type="EMBL" id="EGO24801.1"/>
    </source>
</evidence>
<dbReference type="GeneID" id="18819444"/>
<gene>
    <name evidence="1" type="ORF">SERLADRAFT_468644</name>
</gene>
<accession>F8NY39</accession>
<organism>
    <name type="scientific">Serpula lacrymans var. lacrymans (strain S7.9)</name>
    <name type="common">Dry rot fungus</name>
    <dbReference type="NCBI Taxonomy" id="578457"/>
    <lineage>
        <taxon>Eukaryota</taxon>
        <taxon>Fungi</taxon>
        <taxon>Dikarya</taxon>
        <taxon>Basidiomycota</taxon>
        <taxon>Agaricomycotina</taxon>
        <taxon>Agaricomycetes</taxon>
        <taxon>Agaricomycetidae</taxon>
        <taxon>Boletales</taxon>
        <taxon>Coniophorineae</taxon>
        <taxon>Serpulaceae</taxon>
        <taxon>Serpula</taxon>
    </lineage>
</organism>
<dbReference type="Proteomes" id="UP000008064">
    <property type="component" value="Unassembled WGS sequence"/>
</dbReference>
<dbReference type="EMBL" id="GL945434">
    <property type="protein sequence ID" value="EGO24801.1"/>
    <property type="molecule type" value="Genomic_DNA"/>
</dbReference>
<sequence length="52" mass="5683">MACADLLYLGACGQMGLDDAKVAVAEKTVTGRKNGMVITKYHIDEPRRRLVC</sequence>
<name>F8NY39_SERL9</name>
<dbReference type="KEGG" id="sla:SERLADRAFT_468644"/>
<protein>
    <submittedName>
        <fullName evidence="1">Uncharacterized protein</fullName>
    </submittedName>
</protein>
<dbReference type="AlphaFoldDB" id="F8NY39"/>
<dbReference type="RefSeq" id="XP_007318820.1">
    <property type="nucleotide sequence ID" value="XM_007318758.1"/>
</dbReference>
<dbReference type="HOGENOM" id="CLU_3088756_0_0_1"/>
<proteinExistence type="predicted"/>
<reference evidence="1" key="1">
    <citation type="submission" date="2011-04" db="EMBL/GenBank/DDBJ databases">
        <title>Evolution of plant cell wall degrading machinery underlies the functional diversity of forest fungi.</title>
        <authorList>
            <consortium name="US DOE Joint Genome Institute (JGI-PGF)"/>
            <person name="Eastwood D.C."/>
            <person name="Floudas D."/>
            <person name="Binder M."/>
            <person name="Majcherczyk A."/>
            <person name="Schneider P."/>
            <person name="Aerts A."/>
            <person name="Asiegbu F.O."/>
            <person name="Baker S.E."/>
            <person name="Barry K."/>
            <person name="Bendiksby M."/>
            <person name="Blumentritt M."/>
            <person name="Coutinho P.M."/>
            <person name="Cullen D."/>
            <person name="Cullen D."/>
            <person name="Gathman A."/>
            <person name="Goodell B."/>
            <person name="Henrissat B."/>
            <person name="Ihrmark K."/>
            <person name="Kauserud H."/>
            <person name="Kohler A."/>
            <person name="LaButti K."/>
            <person name="Lapidus A."/>
            <person name="Lavin J.L."/>
            <person name="Lee Y.-H."/>
            <person name="Lindquist E."/>
            <person name="Lilly W."/>
            <person name="Lucas S."/>
            <person name="Morin E."/>
            <person name="Murat C."/>
            <person name="Oguiza J.A."/>
            <person name="Park J."/>
            <person name="Pisabarro A.G."/>
            <person name="Riley R."/>
            <person name="Rosling A."/>
            <person name="Salamov A."/>
            <person name="Schmidt O."/>
            <person name="Schmutz J."/>
            <person name="Skrede I."/>
            <person name="Stenlid J."/>
            <person name="Wiebenga A."/>
            <person name="Xie X."/>
            <person name="Kues U."/>
            <person name="Hibbett D.S."/>
            <person name="Hoffmeister D."/>
            <person name="Hogberg N."/>
            <person name="Martin F."/>
            <person name="Grigoriev I.V."/>
            <person name="Watkinson S.C."/>
        </authorList>
    </citation>
    <scope>NUCLEOTIDE SEQUENCE</scope>
    <source>
        <strain evidence="1">S7.9</strain>
    </source>
</reference>